<proteinExistence type="predicted"/>
<name>A0A9P6NU40_9BASI</name>
<dbReference type="EMBL" id="MU167221">
    <property type="protein sequence ID" value="KAG0150259.1"/>
    <property type="molecule type" value="Genomic_DNA"/>
</dbReference>
<dbReference type="Proteomes" id="UP000886653">
    <property type="component" value="Unassembled WGS sequence"/>
</dbReference>
<comment type="caution">
    <text evidence="2">The sequence shown here is derived from an EMBL/GenBank/DDBJ whole genome shotgun (WGS) entry which is preliminary data.</text>
</comment>
<keyword evidence="1" id="KW-0812">Transmembrane</keyword>
<keyword evidence="3" id="KW-1185">Reference proteome</keyword>
<sequence>VVEVGCQTDPNGGINSRHKKALEKRVVIFFDLWYHTRSKSWNIYRFKRNASGTVNQNQDFLSIPTDMYRILLNGIPTASSSVTITLFVFFVHPKKKHQVALIQTTTIHMNWAISIMGYQT</sequence>
<dbReference type="AlphaFoldDB" id="A0A9P6NU40"/>
<keyword evidence="1" id="KW-0472">Membrane</keyword>
<evidence type="ECO:0000256" key="1">
    <source>
        <dbReference type="SAM" id="Phobius"/>
    </source>
</evidence>
<protein>
    <submittedName>
        <fullName evidence="2">Uncharacterized protein</fullName>
    </submittedName>
</protein>
<organism evidence="2 3">
    <name type="scientific">Cronartium quercuum f. sp. fusiforme G11</name>
    <dbReference type="NCBI Taxonomy" id="708437"/>
    <lineage>
        <taxon>Eukaryota</taxon>
        <taxon>Fungi</taxon>
        <taxon>Dikarya</taxon>
        <taxon>Basidiomycota</taxon>
        <taxon>Pucciniomycotina</taxon>
        <taxon>Pucciniomycetes</taxon>
        <taxon>Pucciniales</taxon>
        <taxon>Coleosporiaceae</taxon>
        <taxon>Cronartium</taxon>
    </lineage>
</organism>
<gene>
    <name evidence="2" type="ORF">CROQUDRAFT_652696</name>
</gene>
<reference evidence="2" key="1">
    <citation type="submission" date="2013-11" db="EMBL/GenBank/DDBJ databases">
        <title>Genome sequence of the fusiform rust pathogen reveals effectors for host alternation and coevolution with pine.</title>
        <authorList>
            <consortium name="DOE Joint Genome Institute"/>
            <person name="Smith K."/>
            <person name="Pendleton A."/>
            <person name="Kubisiak T."/>
            <person name="Anderson C."/>
            <person name="Salamov A."/>
            <person name="Aerts A."/>
            <person name="Riley R."/>
            <person name="Clum A."/>
            <person name="Lindquist E."/>
            <person name="Ence D."/>
            <person name="Campbell M."/>
            <person name="Kronenberg Z."/>
            <person name="Feau N."/>
            <person name="Dhillon B."/>
            <person name="Hamelin R."/>
            <person name="Burleigh J."/>
            <person name="Smith J."/>
            <person name="Yandell M."/>
            <person name="Nelson C."/>
            <person name="Grigoriev I."/>
            <person name="Davis J."/>
        </authorList>
    </citation>
    <scope>NUCLEOTIDE SEQUENCE</scope>
    <source>
        <strain evidence="2">G11</strain>
    </source>
</reference>
<evidence type="ECO:0000313" key="2">
    <source>
        <dbReference type="EMBL" id="KAG0150259.1"/>
    </source>
</evidence>
<keyword evidence="1" id="KW-1133">Transmembrane helix</keyword>
<accession>A0A9P6NU40</accession>
<feature type="non-terminal residue" evidence="2">
    <location>
        <position position="1"/>
    </location>
</feature>
<feature type="transmembrane region" description="Helical" evidence="1">
    <location>
        <begin position="70"/>
        <end position="91"/>
    </location>
</feature>
<evidence type="ECO:0000313" key="3">
    <source>
        <dbReference type="Proteomes" id="UP000886653"/>
    </source>
</evidence>